<dbReference type="InterPro" id="IPR000858">
    <property type="entry name" value="S_locus_glycoprot_dom"/>
</dbReference>
<keyword evidence="7 15" id="KW-0547">Nucleotide-binding</keyword>
<sequence>MLALTSGSNIVLSDGNGHILWRSNNSIIMSSSPATTISAEATLENSGNFILRSLGNSTILWQSFDHPTDTLLPGMNLRISHKIHPLQHLISWKGPQDPSPGPFSYGADPKSFLQRFLWNSTTPHRRSLVWSSYFLLGSYMDKLHSTIFMAVHRGDDDEVYMSFGMPIDSLSLLIRMEISYLGKVNILNWNSNMSAWTALYTEPAHECNVYAYCGPYGYCDNSGATSTCKCLDGFEPKDDEDWINGRFLNGCHRKKALRCSGGDGFLTLPGMKVPDHFLHVRNKSFDECTADCLNNCSCVAYAYANMSTRAIDGDDTRCLIWTGMLVDMEKCSQGGENLYIRISSARTTILKIVLPLLAAFVAFICTVVIWICWFNGKKGSKEIWSRMMLGDMGSTHELADRKLDLPLISFREISIATQQFSDSAILGRGGFGTVYKGTLGDKEIAVKRLCKGSGQGVAEFKNEAVLIARLQHRNLVKLLGCCIHGDERLLIYEYLPNKSLDAFLFDAARKSLLDWPTRFQIIKGIARGLLYLHQDSRLTIIHRDLKASNVLLDAEMRPKISDFGTARIFGIDEQQSNTNRVVGTYGYMSPEYALEGVISVKSDVYSFGVLLLEIVSGLKISTTDPVTGPSNLIAYAWSLWKDGNLHDLVDSSIVESCSPDESLRCIHIGLLLVQDDPNARPLMPWVVSSLDNNDIELPQPSESIYFARRNYRISEAGESYVSDMSLGTLEGR</sequence>
<dbReference type="Gene3D" id="3.30.200.20">
    <property type="entry name" value="Phosphorylase Kinase, domain 1"/>
    <property type="match status" value="1"/>
</dbReference>
<dbReference type="InterPro" id="IPR000719">
    <property type="entry name" value="Prot_kinase_dom"/>
</dbReference>
<evidence type="ECO:0000313" key="21">
    <source>
        <dbReference type="EMBL" id="KAF8662434.1"/>
    </source>
</evidence>
<evidence type="ECO:0000256" key="5">
    <source>
        <dbReference type="ARBA" id="ARBA00022679"/>
    </source>
</evidence>
<dbReference type="GO" id="GO:0005886">
    <property type="term" value="C:plasma membrane"/>
    <property type="evidence" value="ECO:0007669"/>
    <property type="project" value="UniProtKB-SubCell"/>
</dbReference>
<dbReference type="SMART" id="SM00220">
    <property type="entry name" value="S_TKc"/>
    <property type="match status" value="1"/>
</dbReference>
<comment type="similarity">
    <text evidence="15">Belongs to the protein kinase superfamily. Ser/Thr protein kinase family.</text>
</comment>
<accession>A0A835ADZ6</accession>
<evidence type="ECO:0000313" key="22">
    <source>
        <dbReference type="Proteomes" id="UP000636709"/>
    </source>
</evidence>
<dbReference type="CDD" id="cd14066">
    <property type="entry name" value="STKc_IRAK"/>
    <property type="match status" value="1"/>
</dbReference>
<evidence type="ECO:0000256" key="1">
    <source>
        <dbReference type="ARBA" id="ARBA00004251"/>
    </source>
</evidence>
<dbReference type="SUPFAM" id="SSF51110">
    <property type="entry name" value="alpha-D-mannose-specific plant lectins"/>
    <property type="match status" value="1"/>
</dbReference>
<evidence type="ECO:0000256" key="4">
    <source>
        <dbReference type="ARBA" id="ARBA00022536"/>
    </source>
</evidence>
<comment type="catalytic activity">
    <reaction evidence="13 15">
        <text>L-threonyl-[protein] + ATP = O-phospho-L-threonyl-[protein] + ADP + H(+)</text>
        <dbReference type="Rhea" id="RHEA:46608"/>
        <dbReference type="Rhea" id="RHEA-COMP:11060"/>
        <dbReference type="Rhea" id="RHEA-COMP:11605"/>
        <dbReference type="ChEBI" id="CHEBI:15378"/>
        <dbReference type="ChEBI" id="CHEBI:30013"/>
        <dbReference type="ChEBI" id="CHEBI:30616"/>
        <dbReference type="ChEBI" id="CHEBI:61977"/>
        <dbReference type="ChEBI" id="CHEBI:456216"/>
        <dbReference type="EC" id="2.7.11.1"/>
    </reaction>
</comment>
<keyword evidence="11" id="KW-0675">Receptor</keyword>
<evidence type="ECO:0000259" key="19">
    <source>
        <dbReference type="PROSITE" id="PS50927"/>
    </source>
</evidence>
<dbReference type="GO" id="GO:0051707">
    <property type="term" value="P:response to other organism"/>
    <property type="evidence" value="ECO:0007669"/>
    <property type="project" value="UniProtKB-ARBA"/>
</dbReference>
<evidence type="ECO:0000256" key="12">
    <source>
        <dbReference type="ARBA" id="ARBA00023180"/>
    </source>
</evidence>
<evidence type="ECO:0000256" key="17">
    <source>
        <dbReference type="SAM" id="Phobius"/>
    </source>
</evidence>
<keyword evidence="6" id="KW-0732">Signal</keyword>
<keyword evidence="17" id="KW-0472">Membrane</keyword>
<evidence type="ECO:0000259" key="20">
    <source>
        <dbReference type="PROSITE" id="PS50948"/>
    </source>
</evidence>
<comment type="caution">
    <text evidence="21">The sequence shown here is derived from an EMBL/GenBank/DDBJ whole genome shotgun (WGS) entry which is preliminary data.</text>
</comment>
<dbReference type="FunFam" id="1.10.510.10:FF:000060">
    <property type="entry name" value="G-type lectin S-receptor-like serine/threonine-protein kinase"/>
    <property type="match status" value="1"/>
</dbReference>
<dbReference type="InterPro" id="IPR024171">
    <property type="entry name" value="SRK-like_kinase"/>
</dbReference>
<evidence type="ECO:0000256" key="8">
    <source>
        <dbReference type="ARBA" id="ARBA00022777"/>
    </source>
</evidence>
<keyword evidence="5 15" id="KW-0808">Transferase</keyword>
<dbReference type="Gene3D" id="1.10.510.10">
    <property type="entry name" value="Transferase(Phosphotransferase) domain 1"/>
    <property type="match status" value="1"/>
</dbReference>
<dbReference type="InterPro" id="IPR001480">
    <property type="entry name" value="Bulb-type_lectin_dom"/>
</dbReference>
<keyword evidence="12" id="KW-0325">Glycoprotein</keyword>
<dbReference type="GO" id="GO:0048544">
    <property type="term" value="P:recognition of pollen"/>
    <property type="evidence" value="ECO:0007669"/>
    <property type="project" value="InterPro"/>
</dbReference>
<dbReference type="PROSITE" id="PS00107">
    <property type="entry name" value="PROTEIN_KINASE_ATP"/>
    <property type="match status" value="1"/>
</dbReference>
<dbReference type="PROSITE" id="PS50948">
    <property type="entry name" value="PAN"/>
    <property type="match status" value="1"/>
</dbReference>
<evidence type="ECO:0000259" key="18">
    <source>
        <dbReference type="PROSITE" id="PS50011"/>
    </source>
</evidence>
<dbReference type="GO" id="GO:0004674">
    <property type="term" value="F:protein serine/threonine kinase activity"/>
    <property type="evidence" value="ECO:0007669"/>
    <property type="project" value="UniProtKB-KW"/>
</dbReference>
<dbReference type="InterPro" id="IPR011009">
    <property type="entry name" value="Kinase-like_dom_sf"/>
</dbReference>
<evidence type="ECO:0000256" key="14">
    <source>
        <dbReference type="ARBA" id="ARBA00048679"/>
    </source>
</evidence>
<evidence type="ECO:0000256" key="6">
    <source>
        <dbReference type="ARBA" id="ARBA00022729"/>
    </source>
</evidence>
<dbReference type="SMART" id="SM00473">
    <property type="entry name" value="PAN_AP"/>
    <property type="match status" value="1"/>
</dbReference>
<dbReference type="SUPFAM" id="SSF56112">
    <property type="entry name" value="Protein kinase-like (PK-like)"/>
    <property type="match status" value="1"/>
</dbReference>
<dbReference type="Gene3D" id="2.90.10.30">
    <property type="match status" value="1"/>
</dbReference>
<dbReference type="Pfam" id="PF07714">
    <property type="entry name" value="PK_Tyr_Ser-Thr"/>
    <property type="match status" value="1"/>
</dbReference>
<feature type="binding site" evidence="16">
    <location>
        <position position="447"/>
    </location>
    <ligand>
        <name>ATP</name>
        <dbReference type="ChEBI" id="CHEBI:30616"/>
    </ligand>
</feature>
<dbReference type="OrthoDB" id="4062651at2759"/>
<keyword evidence="8 15" id="KW-0418">Kinase</keyword>
<keyword evidence="2" id="KW-1003">Cell membrane</keyword>
<dbReference type="Pfam" id="PF00954">
    <property type="entry name" value="S_locus_glycop"/>
    <property type="match status" value="1"/>
</dbReference>
<dbReference type="EMBL" id="JACEFO010002380">
    <property type="protein sequence ID" value="KAF8662434.1"/>
    <property type="molecule type" value="Genomic_DNA"/>
</dbReference>
<dbReference type="InterPro" id="IPR008271">
    <property type="entry name" value="Ser/Thr_kinase_AS"/>
</dbReference>
<keyword evidence="17" id="KW-0812">Transmembrane</keyword>
<organism evidence="21 22">
    <name type="scientific">Digitaria exilis</name>
    <dbReference type="NCBI Taxonomy" id="1010633"/>
    <lineage>
        <taxon>Eukaryota</taxon>
        <taxon>Viridiplantae</taxon>
        <taxon>Streptophyta</taxon>
        <taxon>Embryophyta</taxon>
        <taxon>Tracheophyta</taxon>
        <taxon>Spermatophyta</taxon>
        <taxon>Magnoliopsida</taxon>
        <taxon>Liliopsida</taxon>
        <taxon>Poales</taxon>
        <taxon>Poaceae</taxon>
        <taxon>PACMAD clade</taxon>
        <taxon>Panicoideae</taxon>
        <taxon>Panicodae</taxon>
        <taxon>Paniceae</taxon>
        <taxon>Anthephorinae</taxon>
        <taxon>Digitaria</taxon>
    </lineage>
</organism>
<protein>
    <recommendedName>
        <fullName evidence="15">Receptor-like serine/threonine-protein kinase</fullName>
        <ecNumber evidence="15">2.7.11.1</ecNumber>
    </recommendedName>
</protein>
<keyword evidence="9 15" id="KW-0067">ATP-binding</keyword>
<dbReference type="GO" id="GO:0005524">
    <property type="term" value="F:ATP binding"/>
    <property type="evidence" value="ECO:0007669"/>
    <property type="project" value="UniProtKB-UniRule"/>
</dbReference>
<evidence type="ECO:0000256" key="9">
    <source>
        <dbReference type="ARBA" id="ARBA00022840"/>
    </source>
</evidence>
<dbReference type="AlphaFoldDB" id="A0A835ADZ6"/>
<dbReference type="PANTHER" id="PTHR27002:SF1095">
    <property type="entry name" value="G-TYPE LECTIN S-RECEPTOR-LIKE SERINE_THREONINE-PROTEIN KINASE RKS1"/>
    <property type="match status" value="1"/>
</dbReference>
<dbReference type="PROSITE" id="PS50011">
    <property type="entry name" value="PROTEIN_KINASE_DOM"/>
    <property type="match status" value="1"/>
</dbReference>
<reference evidence="21" key="1">
    <citation type="submission" date="2020-07" db="EMBL/GenBank/DDBJ databases">
        <title>Genome sequence and genetic diversity analysis of an under-domesticated orphan crop, white fonio (Digitaria exilis).</title>
        <authorList>
            <person name="Bennetzen J.L."/>
            <person name="Chen S."/>
            <person name="Ma X."/>
            <person name="Wang X."/>
            <person name="Yssel A.E.J."/>
            <person name="Chaluvadi S.R."/>
            <person name="Johnson M."/>
            <person name="Gangashetty P."/>
            <person name="Hamidou F."/>
            <person name="Sanogo M.D."/>
            <person name="Zwaenepoel A."/>
            <person name="Wallace J."/>
            <person name="Van De Peer Y."/>
            <person name="Van Deynze A."/>
        </authorList>
    </citation>
    <scope>NUCLEOTIDE SEQUENCE</scope>
    <source>
        <tissue evidence="21">Leaves</tissue>
    </source>
</reference>
<evidence type="ECO:0000256" key="3">
    <source>
        <dbReference type="ARBA" id="ARBA00022527"/>
    </source>
</evidence>
<gene>
    <name evidence="21" type="ORF">HU200_056019</name>
</gene>
<dbReference type="InterPro" id="IPR003609">
    <property type="entry name" value="Pan_app"/>
</dbReference>
<evidence type="ECO:0000256" key="16">
    <source>
        <dbReference type="PROSITE-ProRule" id="PRU10141"/>
    </source>
</evidence>
<evidence type="ECO:0000256" key="7">
    <source>
        <dbReference type="ARBA" id="ARBA00022741"/>
    </source>
</evidence>
<dbReference type="CDD" id="cd01098">
    <property type="entry name" value="PAN_AP_plant"/>
    <property type="match status" value="1"/>
</dbReference>
<evidence type="ECO:0000256" key="11">
    <source>
        <dbReference type="ARBA" id="ARBA00023170"/>
    </source>
</evidence>
<dbReference type="PROSITE" id="PS00108">
    <property type="entry name" value="PROTEIN_KINASE_ST"/>
    <property type="match status" value="1"/>
</dbReference>
<keyword evidence="22" id="KW-1185">Reference proteome</keyword>
<dbReference type="PROSITE" id="PS50927">
    <property type="entry name" value="BULB_LECTIN"/>
    <property type="match status" value="1"/>
</dbReference>
<dbReference type="Pfam" id="PF08276">
    <property type="entry name" value="PAN_2"/>
    <property type="match status" value="1"/>
</dbReference>
<dbReference type="PANTHER" id="PTHR27002">
    <property type="entry name" value="RECEPTOR-LIKE SERINE/THREONINE-PROTEIN KINASE SD1-8"/>
    <property type="match status" value="1"/>
</dbReference>
<comment type="catalytic activity">
    <reaction evidence="14 15">
        <text>L-seryl-[protein] + ATP = O-phospho-L-seryl-[protein] + ADP + H(+)</text>
        <dbReference type="Rhea" id="RHEA:17989"/>
        <dbReference type="Rhea" id="RHEA-COMP:9863"/>
        <dbReference type="Rhea" id="RHEA-COMP:11604"/>
        <dbReference type="ChEBI" id="CHEBI:15378"/>
        <dbReference type="ChEBI" id="CHEBI:29999"/>
        <dbReference type="ChEBI" id="CHEBI:30616"/>
        <dbReference type="ChEBI" id="CHEBI:83421"/>
        <dbReference type="ChEBI" id="CHEBI:456216"/>
        <dbReference type="EC" id="2.7.11.1"/>
    </reaction>
</comment>
<dbReference type="Proteomes" id="UP000636709">
    <property type="component" value="Unassembled WGS sequence"/>
</dbReference>
<dbReference type="InterPro" id="IPR036426">
    <property type="entry name" value="Bulb-type_lectin_dom_sf"/>
</dbReference>
<feature type="transmembrane region" description="Helical" evidence="17">
    <location>
        <begin position="352"/>
        <end position="376"/>
    </location>
</feature>
<dbReference type="FunFam" id="3.30.200.20:FF:001238">
    <property type="entry name" value="Os08g0179000 protein"/>
    <property type="match status" value="1"/>
</dbReference>
<proteinExistence type="inferred from homology"/>
<feature type="domain" description="Protein kinase" evidence="18">
    <location>
        <begin position="420"/>
        <end position="706"/>
    </location>
</feature>
<name>A0A835ADZ6_9POAL</name>
<dbReference type="InterPro" id="IPR001245">
    <property type="entry name" value="Ser-Thr/Tyr_kinase_cat_dom"/>
</dbReference>
<keyword evidence="4" id="KW-0245">EGF-like domain</keyword>
<evidence type="ECO:0000256" key="2">
    <source>
        <dbReference type="ARBA" id="ARBA00022475"/>
    </source>
</evidence>
<dbReference type="InterPro" id="IPR017441">
    <property type="entry name" value="Protein_kinase_ATP_BS"/>
</dbReference>
<keyword evidence="17" id="KW-1133">Transmembrane helix</keyword>
<dbReference type="EC" id="2.7.11.1" evidence="15"/>
<feature type="domain" description="Apple" evidence="20">
    <location>
        <begin position="259"/>
        <end position="343"/>
    </location>
</feature>
<evidence type="ECO:0000256" key="13">
    <source>
        <dbReference type="ARBA" id="ARBA00047899"/>
    </source>
</evidence>
<feature type="domain" description="Bulb-type lectin" evidence="19">
    <location>
        <begin position="1"/>
        <end position="64"/>
    </location>
</feature>
<keyword evidence="3 15" id="KW-0723">Serine/threonine-protein kinase</keyword>
<comment type="subcellular location">
    <subcellularLocation>
        <location evidence="1">Cell membrane</location>
        <topology evidence="1">Single-pass type I membrane protein</topology>
    </subcellularLocation>
</comment>
<evidence type="ECO:0000256" key="10">
    <source>
        <dbReference type="ARBA" id="ARBA00023157"/>
    </source>
</evidence>
<dbReference type="Pfam" id="PF01453">
    <property type="entry name" value="B_lectin"/>
    <property type="match status" value="1"/>
</dbReference>
<evidence type="ECO:0000256" key="15">
    <source>
        <dbReference type="PIRNR" id="PIRNR000641"/>
    </source>
</evidence>
<keyword evidence="10" id="KW-1015">Disulfide bond</keyword>
<dbReference type="PIRSF" id="PIRSF000641">
    <property type="entry name" value="SRK"/>
    <property type="match status" value="1"/>
</dbReference>